<keyword evidence="3" id="KW-1185">Reference proteome</keyword>
<dbReference type="PANTHER" id="PTHR20208">
    <property type="entry name" value="STRUCTURE-SPECIFIC ENDONUCLEASE SUBUNIT SLX1"/>
    <property type="match status" value="1"/>
</dbReference>
<dbReference type="AlphaFoldDB" id="A0AAZ3NV43"/>
<name>A0AAZ3NV43_ONCTS</name>
<dbReference type="Gene3D" id="3.30.40.10">
    <property type="entry name" value="Zinc/RING finger domain, C3HC4 (zinc finger)"/>
    <property type="match status" value="1"/>
</dbReference>
<dbReference type="InterPro" id="IPR048749">
    <property type="entry name" value="SLX1_C"/>
</dbReference>
<dbReference type="GO" id="GO:0008821">
    <property type="term" value="F:crossover junction DNA endonuclease activity"/>
    <property type="evidence" value="ECO:0007669"/>
    <property type="project" value="TreeGrafter"/>
</dbReference>
<dbReference type="GO" id="GO:0017108">
    <property type="term" value="F:5'-flap endonuclease activity"/>
    <property type="evidence" value="ECO:0007669"/>
    <property type="project" value="TreeGrafter"/>
</dbReference>
<organism evidence="2 3">
    <name type="scientific">Oncorhynchus tshawytscha</name>
    <name type="common">Chinook salmon</name>
    <name type="synonym">Salmo tshawytscha</name>
    <dbReference type="NCBI Taxonomy" id="74940"/>
    <lineage>
        <taxon>Eukaryota</taxon>
        <taxon>Metazoa</taxon>
        <taxon>Chordata</taxon>
        <taxon>Craniata</taxon>
        <taxon>Vertebrata</taxon>
        <taxon>Euteleostomi</taxon>
        <taxon>Actinopterygii</taxon>
        <taxon>Neopterygii</taxon>
        <taxon>Teleostei</taxon>
        <taxon>Protacanthopterygii</taxon>
        <taxon>Salmoniformes</taxon>
        <taxon>Salmonidae</taxon>
        <taxon>Salmoninae</taxon>
        <taxon>Oncorhynchus</taxon>
    </lineage>
</organism>
<sequence length="256" mass="29744">MYIYYGLGGREFIRGVHAVLHQSQIQGSYLHWFHCESGASYRTAQRRATPRWSQEDQWKGTLVTNRTNFEWAWQNPHSSRRLSHVTRRSKKESSLQFHWRVVSNMLRVMPWSRLPLTTRWLKQEYRMDFEPGLQPPLHVPLAFGSIRARKQKPKDVEEEQEEKGADICLLCQGTVKSADKMTCFHPLCHMTSHVICLAKHFLTGEAAHLLPVEGECPGCHHSVLWGSLIRHKNGCYGDLEKNTSSSQNHWTDELQL</sequence>
<reference evidence="2" key="2">
    <citation type="submission" date="2025-08" db="UniProtKB">
        <authorList>
            <consortium name="Ensembl"/>
        </authorList>
    </citation>
    <scope>IDENTIFICATION</scope>
</reference>
<reference evidence="2" key="3">
    <citation type="submission" date="2025-09" db="UniProtKB">
        <authorList>
            <consortium name="Ensembl"/>
        </authorList>
    </citation>
    <scope>IDENTIFICATION</scope>
</reference>
<dbReference type="PANTHER" id="PTHR20208:SF10">
    <property type="entry name" value="STRUCTURE-SPECIFIC ENDONUCLEASE SUBUNIT SLX1"/>
    <property type="match status" value="1"/>
</dbReference>
<evidence type="ECO:0000313" key="3">
    <source>
        <dbReference type="Proteomes" id="UP000694402"/>
    </source>
</evidence>
<dbReference type="GO" id="GO:0000724">
    <property type="term" value="P:double-strand break repair via homologous recombination"/>
    <property type="evidence" value="ECO:0007669"/>
    <property type="project" value="TreeGrafter"/>
</dbReference>
<feature type="domain" description="Structure-specific endonuclease subunit SLX1 C-terminal" evidence="1">
    <location>
        <begin position="168"/>
        <end position="229"/>
    </location>
</feature>
<dbReference type="InterPro" id="IPR013083">
    <property type="entry name" value="Znf_RING/FYVE/PHD"/>
</dbReference>
<dbReference type="Ensembl" id="ENSOTST00005188956.1">
    <property type="protein sequence ID" value="ENSOTSP00005107514.1"/>
    <property type="gene ID" value="ENSOTSG00005001656.2"/>
</dbReference>
<dbReference type="Pfam" id="PF21202">
    <property type="entry name" value="SLX1_C"/>
    <property type="match status" value="1"/>
</dbReference>
<evidence type="ECO:0000313" key="2">
    <source>
        <dbReference type="Ensembl" id="ENSOTSP00005107514.1"/>
    </source>
</evidence>
<dbReference type="Proteomes" id="UP000694402">
    <property type="component" value="Unassembled WGS sequence"/>
</dbReference>
<dbReference type="GO" id="GO:0033557">
    <property type="term" value="C:Slx1-Slx4 complex"/>
    <property type="evidence" value="ECO:0007669"/>
    <property type="project" value="TreeGrafter"/>
</dbReference>
<reference evidence="3" key="1">
    <citation type="journal article" date="2018" name="PLoS ONE">
        <title>Chinook salmon (Oncorhynchus tshawytscha) genome and transcriptome.</title>
        <authorList>
            <person name="Christensen K.A."/>
            <person name="Leong J.S."/>
            <person name="Sakhrani D."/>
            <person name="Biagi C.A."/>
            <person name="Minkley D.R."/>
            <person name="Withler R.E."/>
            <person name="Rondeau E.B."/>
            <person name="Koop B.F."/>
            <person name="Devlin R.H."/>
        </authorList>
    </citation>
    <scope>NUCLEOTIDE SEQUENCE [LARGE SCALE GENOMIC DNA]</scope>
</reference>
<gene>
    <name evidence="2" type="primary">slx1b</name>
</gene>
<dbReference type="GeneTree" id="ENSGT00390000013368"/>
<evidence type="ECO:0000259" key="1">
    <source>
        <dbReference type="Pfam" id="PF21202"/>
    </source>
</evidence>
<protein>
    <recommendedName>
        <fullName evidence="1">Structure-specific endonuclease subunit SLX1 C-terminal domain-containing protein</fullName>
    </recommendedName>
</protein>
<proteinExistence type="predicted"/>
<dbReference type="InterPro" id="IPR050381">
    <property type="entry name" value="SLX1_endonuclease"/>
</dbReference>
<accession>A0AAZ3NV43</accession>